<dbReference type="PANTHER" id="PTHR34688:SF2">
    <property type="entry name" value="CYTOCHROME C6, CHLOROPLASTIC"/>
    <property type="match status" value="1"/>
</dbReference>
<dbReference type="EMBL" id="CM000642">
    <property type="protein sequence ID" value="EED91823.1"/>
    <property type="molecule type" value="Genomic_DNA"/>
</dbReference>
<dbReference type="GO" id="GO:0005506">
    <property type="term" value="F:iron ion binding"/>
    <property type="evidence" value="ECO:0007669"/>
    <property type="project" value="InterPro"/>
</dbReference>
<dbReference type="AlphaFoldDB" id="B8C1U1"/>
<evidence type="ECO:0000256" key="6">
    <source>
        <dbReference type="ARBA" id="ARBA00023004"/>
    </source>
</evidence>
<keyword evidence="9" id="KW-0732">Signal</keyword>
<evidence type="ECO:0000256" key="5">
    <source>
        <dbReference type="ARBA" id="ARBA00022982"/>
    </source>
</evidence>
<keyword evidence="7" id="KW-0793">Thylakoid</keyword>
<evidence type="ECO:0000313" key="12">
    <source>
        <dbReference type="Proteomes" id="UP000001449"/>
    </source>
</evidence>
<proteinExistence type="inferred from homology"/>
<evidence type="ECO:0000256" key="8">
    <source>
        <dbReference type="PROSITE-ProRule" id="PRU00433"/>
    </source>
</evidence>
<evidence type="ECO:0000256" key="1">
    <source>
        <dbReference type="ARBA" id="ARBA00009650"/>
    </source>
</evidence>
<dbReference type="PROSITE" id="PS51007">
    <property type="entry name" value="CYTC"/>
    <property type="match status" value="1"/>
</dbReference>
<comment type="similarity">
    <text evidence="1">Belongs to the cytochrome c family. PetJ subfamily.</text>
</comment>
<dbReference type="RefSeq" id="XP_002290071.1">
    <property type="nucleotide sequence ID" value="XM_002290035.1"/>
</dbReference>
<dbReference type="InterPro" id="IPR036909">
    <property type="entry name" value="Cyt_c-like_dom_sf"/>
</dbReference>
<evidence type="ECO:0000259" key="10">
    <source>
        <dbReference type="PROSITE" id="PS51007"/>
    </source>
</evidence>
<dbReference type="GeneID" id="7447279"/>
<organism evidence="11 12">
    <name type="scientific">Thalassiosira pseudonana</name>
    <name type="common">Marine diatom</name>
    <name type="synonym">Cyclotella nana</name>
    <dbReference type="NCBI Taxonomy" id="35128"/>
    <lineage>
        <taxon>Eukaryota</taxon>
        <taxon>Sar</taxon>
        <taxon>Stramenopiles</taxon>
        <taxon>Ochrophyta</taxon>
        <taxon>Bacillariophyta</taxon>
        <taxon>Coscinodiscophyceae</taxon>
        <taxon>Thalassiosirophycidae</taxon>
        <taxon>Thalassiosirales</taxon>
        <taxon>Thalassiosiraceae</taxon>
        <taxon>Thalassiosira</taxon>
    </lineage>
</organism>
<feature type="signal peptide" evidence="9">
    <location>
        <begin position="1"/>
        <end position="20"/>
    </location>
</feature>
<feature type="domain" description="Cytochrome c" evidence="10">
    <location>
        <begin position="21"/>
        <end position="101"/>
    </location>
</feature>
<dbReference type="KEGG" id="tps:THAPSDRAFT_34211"/>
<sequence length="106" mass="11192">MSPFILSALAFSVSPLPSNAGDVASGQQVFTSTCAGCHAGGQNLVSEKKTLQKDAIEKYVGAVDEETVLKFWKGSFVHKVVGGKLSEVEVQDAVAYVVDQASGDKW</sequence>
<name>B8C1U1_THAPS</name>
<evidence type="ECO:0000256" key="9">
    <source>
        <dbReference type="SAM" id="SignalP"/>
    </source>
</evidence>
<keyword evidence="2" id="KW-0813">Transport</keyword>
<dbReference type="InterPro" id="IPR023655">
    <property type="entry name" value="Cyt_C6"/>
</dbReference>
<dbReference type="InParanoid" id="B8C1U1"/>
<dbReference type="Proteomes" id="UP000001449">
    <property type="component" value="Chromosome 5"/>
</dbReference>
<accession>B8C1U1</accession>
<dbReference type="PaxDb" id="35128-Thaps34211"/>
<dbReference type="SUPFAM" id="SSF46626">
    <property type="entry name" value="Cytochrome c"/>
    <property type="match status" value="1"/>
</dbReference>
<dbReference type="STRING" id="35128.B8C1U1"/>
<evidence type="ECO:0000256" key="3">
    <source>
        <dbReference type="ARBA" id="ARBA00022617"/>
    </source>
</evidence>
<feature type="chain" id="PRO_5002868928" description="Cytochrome c domain-containing protein" evidence="9">
    <location>
        <begin position="21"/>
        <end position="106"/>
    </location>
</feature>
<dbReference type="GO" id="GO:0009055">
    <property type="term" value="F:electron transfer activity"/>
    <property type="evidence" value="ECO:0007669"/>
    <property type="project" value="InterPro"/>
</dbReference>
<dbReference type="PANTHER" id="PTHR34688">
    <property type="entry name" value="CYTOCHROME C6, CHLOROPLASTIC"/>
    <property type="match status" value="1"/>
</dbReference>
<dbReference type="eggNOG" id="ENOG502SY76">
    <property type="taxonomic scope" value="Eukaryota"/>
</dbReference>
<dbReference type="GO" id="GO:0020037">
    <property type="term" value="F:heme binding"/>
    <property type="evidence" value="ECO:0007669"/>
    <property type="project" value="InterPro"/>
</dbReference>
<evidence type="ECO:0000313" key="11">
    <source>
        <dbReference type="EMBL" id="EED91823.1"/>
    </source>
</evidence>
<gene>
    <name evidence="11" type="ORF">THAPSDRAFT_34211</name>
</gene>
<protein>
    <recommendedName>
        <fullName evidence="10">Cytochrome c domain-containing protein</fullName>
    </recommendedName>
</protein>
<reference evidence="11 12" key="1">
    <citation type="journal article" date="2004" name="Science">
        <title>The genome of the diatom Thalassiosira pseudonana: ecology, evolution, and metabolism.</title>
        <authorList>
            <person name="Armbrust E.V."/>
            <person name="Berges J.A."/>
            <person name="Bowler C."/>
            <person name="Green B.R."/>
            <person name="Martinez D."/>
            <person name="Putnam N.H."/>
            <person name="Zhou S."/>
            <person name="Allen A.E."/>
            <person name="Apt K.E."/>
            <person name="Bechner M."/>
            <person name="Brzezinski M.A."/>
            <person name="Chaal B.K."/>
            <person name="Chiovitti A."/>
            <person name="Davis A.K."/>
            <person name="Demarest M.S."/>
            <person name="Detter J.C."/>
            <person name="Glavina T."/>
            <person name="Goodstein D."/>
            <person name="Hadi M.Z."/>
            <person name="Hellsten U."/>
            <person name="Hildebrand M."/>
            <person name="Jenkins B.D."/>
            <person name="Jurka J."/>
            <person name="Kapitonov V.V."/>
            <person name="Kroger N."/>
            <person name="Lau W.W."/>
            <person name="Lane T.W."/>
            <person name="Larimer F.W."/>
            <person name="Lippmeier J.C."/>
            <person name="Lucas S."/>
            <person name="Medina M."/>
            <person name="Montsant A."/>
            <person name="Obornik M."/>
            <person name="Parker M.S."/>
            <person name="Palenik B."/>
            <person name="Pazour G.J."/>
            <person name="Richardson P.M."/>
            <person name="Rynearson T.A."/>
            <person name="Saito M.A."/>
            <person name="Schwartz D.C."/>
            <person name="Thamatrakoln K."/>
            <person name="Valentin K."/>
            <person name="Vardi A."/>
            <person name="Wilkerson F.P."/>
            <person name="Rokhsar D.S."/>
        </authorList>
    </citation>
    <scope>NUCLEOTIDE SEQUENCE [LARGE SCALE GENOMIC DNA]</scope>
    <source>
        <strain evidence="11 12">CCMP1335</strain>
    </source>
</reference>
<dbReference type="InterPro" id="IPR009056">
    <property type="entry name" value="Cyt_c-like_dom"/>
</dbReference>
<evidence type="ECO:0000256" key="4">
    <source>
        <dbReference type="ARBA" id="ARBA00022723"/>
    </source>
</evidence>
<evidence type="ECO:0000256" key="7">
    <source>
        <dbReference type="ARBA" id="ARBA00023078"/>
    </source>
</evidence>
<reference evidence="11 12" key="2">
    <citation type="journal article" date="2008" name="Nature">
        <title>The Phaeodactylum genome reveals the evolutionary history of diatom genomes.</title>
        <authorList>
            <person name="Bowler C."/>
            <person name="Allen A.E."/>
            <person name="Badger J.H."/>
            <person name="Grimwood J."/>
            <person name="Jabbari K."/>
            <person name="Kuo A."/>
            <person name="Maheswari U."/>
            <person name="Martens C."/>
            <person name="Maumus F."/>
            <person name="Otillar R.P."/>
            <person name="Rayko E."/>
            <person name="Salamov A."/>
            <person name="Vandepoele K."/>
            <person name="Beszteri B."/>
            <person name="Gruber A."/>
            <person name="Heijde M."/>
            <person name="Katinka M."/>
            <person name="Mock T."/>
            <person name="Valentin K."/>
            <person name="Verret F."/>
            <person name="Berges J.A."/>
            <person name="Brownlee C."/>
            <person name="Cadoret J.P."/>
            <person name="Chiovitti A."/>
            <person name="Choi C.J."/>
            <person name="Coesel S."/>
            <person name="De Martino A."/>
            <person name="Detter J.C."/>
            <person name="Durkin C."/>
            <person name="Falciatore A."/>
            <person name="Fournet J."/>
            <person name="Haruta M."/>
            <person name="Huysman M.J."/>
            <person name="Jenkins B.D."/>
            <person name="Jiroutova K."/>
            <person name="Jorgensen R.E."/>
            <person name="Joubert Y."/>
            <person name="Kaplan A."/>
            <person name="Kroger N."/>
            <person name="Kroth P.G."/>
            <person name="La Roche J."/>
            <person name="Lindquist E."/>
            <person name="Lommer M."/>
            <person name="Martin-Jezequel V."/>
            <person name="Lopez P.J."/>
            <person name="Lucas S."/>
            <person name="Mangogna M."/>
            <person name="McGinnis K."/>
            <person name="Medlin L.K."/>
            <person name="Montsant A."/>
            <person name="Oudot-Le Secq M.P."/>
            <person name="Napoli C."/>
            <person name="Obornik M."/>
            <person name="Parker M.S."/>
            <person name="Petit J.L."/>
            <person name="Porcel B.M."/>
            <person name="Poulsen N."/>
            <person name="Robison M."/>
            <person name="Rychlewski L."/>
            <person name="Rynearson T.A."/>
            <person name="Schmutz J."/>
            <person name="Shapiro H."/>
            <person name="Siaut M."/>
            <person name="Stanley M."/>
            <person name="Sussman M.R."/>
            <person name="Taylor A.R."/>
            <person name="Vardi A."/>
            <person name="von Dassow P."/>
            <person name="Vyverman W."/>
            <person name="Willis A."/>
            <person name="Wyrwicz L.S."/>
            <person name="Rokhsar D.S."/>
            <person name="Weissenbach J."/>
            <person name="Armbrust E.V."/>
            <person name="Green B.R."/>
            <person name="Van de Peer Y."/>
            <person name="Grigoriev I.V."/>
        </authorList>
    </citation>
    <scope>NUCLEOTIDE SEQUENCE [LARGE SCALE GENOMIC DNA]</scope>
    <source>
        <strain evidence="11 12">CCMP1335</strain>
    </source>
</reference>
<keyword evidence="3 8" id="KW-0349">Heme</keyword>
<evidence type="ECO:0000256" key="2">
    <source>
        <dbReference type="ARBA" id="ARBA00022448"/>
    </source>
</evidence>
<keyword evidence="12" id="KW-1185">Reference proteome</keyword>
<keyword evidence="5" id="KW-0249">Electron transport</keyword>
<dbReference type="Pfam" id="PF13442">
    <property type="entry name" value="Cytochrome_CBB3"/>
    <property type="match status" value="1"/>
</dbReference>
<keyword evidence="4 8" id="KW-0479">Metal-binding</keyword>
<keyword evidence="6 8" id="KW-0408">Iron</keyword>
<dbReference type="Gene3D" id="1.10.760.10">
    <property type="entry name" value="Cytochrome c-like domain"/>
    <property type="match status" value="1"/>
</dbReference>
<dbReference type="HOGENOM" id="CLU_101159_1_0_1"/>